<accession>A0A914DP93</accession>
<protein>
    <submittedName>
        <fullName evidence="3">Uncharacterized protein</fullName>
    </submittedName>
</protein>
<organism evidence="2 3">
    <name type="scientific">Acrobeloides nanus</name>
    <dbReference type="NCBI Taxonomy" id="290746"/>
    <lineage>
        <taxon>Eukaryota</taxon>
        <taxon>Metazoa</taxon>
        <taxon>Ecdysozoa</taxon>
        <taxon>Nematoda</taxon>
        <taxon>Chromadorea</taxon>
        <taxon>Rhabditida</taxon>
        <taxon>Tylenchina</taxon>
        <taxon>Cephalobomorpha</taxon>
        <taxon>Cephaloboidea</taxon>
        <taxon>Cephalobidae</taxon>
        <taxon>Acrobeloides</taxon>
    </lineage>
</organism>
<keyword evidence="2" id="KW-1185">Reference proteome</keyword>
<sequence length="141" mass="16383">MAEHLKREDGNKVAFRHKYHYDDLKQNKNRFTNMDIEIDFIKADGSRIKFRSYEQLGTQNDTYECPEGLRQYQARIYSTPMRNHLRRCRGRSTSPGASTSNTSETRSSRSTSARKSSTATSRKLPANRKSKDQSEKAKKKE</sequence>
<name>A0A914DP93_9BILA</name>
<evidence type="ECO:0000313" key="3">
    <source>
        <dbReference type="WBParaSite" id="ACRNAN_scaffold3095.g17465.t1"/>
    </source>
</evidence>
<evidence type="ECO:0000313" key="2">
    <source>
        <dbReference type="Proteomes" id="UP000887540"/>
    </source>
</evidence>
<feature type="compositionally biased region" description="Low complexity" evidence="1">
    <location>
        <begin position="97"/>
        <end position="122"/>
    </location>
</feature>
<evidence type="ECO:0000256" key="1">
    <source>
        <dbReference type="SAM" id="MobiDB-lite"/>
    </source>
</evidence>
<dbReference type="Proteomes" id="UP000887540">
    <property type="component" value="Unplaced"/>
</dbReference>
<proteinExistence type="predicted"/>
<dbReference type="AlphaFoldDB" id="A0A914DP93"/>
<dbReference type="WBParaSite" id="ACRNAN_scaffold3095.g17465.t1">
    <property type="protein sequence ID" value="ACRNAN_scaffold3095.g17465.t1"/>
    <property type="gene ID" value="ACRNAN_scaffold3095.g17465"/>
</dbReference>
<reference evidence="3" key="1">
    <citation type="submission" date="2022-11" db="UniProtKB">
        <authorList>
            <consortium name="WormBaseParasite"/>
        </authorList>
    </citation>
    <scope>IDENTIFICATION</scope>
</reference>
<feature type="compositionally biased region" description="Basic and acidic residues" evidence="1">
    <location>
        <begin position="129"/>
        <end position="141"/>
    </location>
</feature>
<feature type="region of interest" description="Disordered" evidence="1">
    <location>
        <begin position="80"/>
        <end position="141"/>
    </location>
</feature>